<name>A0A5N5H0M0_9ROSA</name>
<accession>A0A5N5H0M0</accession>
<dbReference type="PANTHER" id="PTHR36746">
    <property type="entry name" value="BNAC04G51760D PROTEIN"/>
    <property type="match status" value="1"/>
</dbReference>
<reference evidence="3" key="2">
    <citation type="submission" date="2019-10" db="EMBL/GenBank/DDBJ databases">
        <title>A de novo genome assembly of a pear dwarfing rootstock.</title>
        <authorList>
            <person name="Wang F."/>
            <person name="Wang J."/>
            <person name="Li S."/>
            <person name="Zhang Y."/>
            <person name="Fang M."/>
            <person name="Ma L."/>
            <person name="Zhao Y."/>
            <person name="Jiang S."/>
        </authorList>
    </citation>
    <scope>NUCLEOTIDE SEQUENCE [LARGE SCALE GENOMIC DNA]</scope>
</reference>
<dbReference type="PANTHER" id="PTHR36746:SF3">
    <property type="entry name" value="DUF4005 DOMAIN-CONTAINING PROTEIN"/>
    <property type="match status" value="1"/>
</dbReference>
<reference evidence="2 3" key="1">
    <citation type="submission" date="2019-09" db="EMBL/GenBank/DDBJ databases">
        <authorList>
            <person name="Ou C."/>
        </authorList>
    </citation>
    <scope>NUCLEOTIDE SEQUENCE [LARGE SCALE GENOMIC DNA]</scope>
    <source>
        <strain evidence="2">S2</strain>
        <tissue evidence="2">Leaf</tissue>
    </source>
</reference>
<sequence>MGNRQAKPPAYEFPASTAPNASLPSHDHTRNSNSNLPNVSGAEAAQTGMARVHKVEMRMEDNDDAFSDFIDRTKFKNRATTSNAGIKKAASAAEGVYETRQEDNAYDMFTDFVNRSKSKIRKTFSVRSRSNTSLKK</sequence>
<gene>
    <name evidence="2" type="ORF">D8674_023591</name>
</gene>
<dbReference type="Proteomes" id="UP000327157">
    <property type="component" value="Chromosome 4"/>
</dbReference>
<evidence type="ECO:0000313" key="3">
    <source>
        <dbReference type="Proteomes" id="UP000327157"/>
    </source>
</evidence>
<feature type="region of interest" description="Disordered" evidence="1">
    <location>
        <begin position="1"/>
        <end position="47"/>
    </location>
</feature>
<dbReference type="EMBL" id="SMOL01000231">
    <property type="protein sequence ID" value="KAB2621409.1"/>
    <property type="molecule type" value="Genomic_DNA"/>
</dbReference>
<dbReference type="OrthoDB" id="1588050at2759"/>
<dbReference type="AlphaFoldDB" id="A0A5N5H0M0"/>
<proteinExistence type="predicted"/>
<evidence type="ECO:0000313" key="2">
    <source>
        <dbReference type="EMBL" id="KAB2621409.1"/>
    </source>
</evidence>
<organism evidence="2 3">
    <name type="scientific">Pyrus ussuriensis x Pyrus communis</name>
    <dbReference type="NCBI Taxonomy" id="2448454"/>
    <lineage>
        <taxon>Eukaryota</taxon>
        <taxon>Viridiplantae</taxon>
        <taxon>Streptophyta</taxon>
        <taxon>Embryophyta</taxon>
        <taxon>Tracheophyta</taxon>
        <taxon>Spermatophyta</taxon>
        <taxon>Magnoliopsida</taxon>
        <taxon>eudicotyledons</taxon>
        <taxon>Gunneridae</taxon>
        <taxon>Pentapetalae</taxon>
        <taxon>rosids</taxon>
        <taxon>fabids</taxon>
        <taxon>Rosales</taxon>
        <taxon>Rosaceae</taxon>
        <taxon>Amygdaloideae</taxon>
        <taxon>Maleae</taxon>
        <taxon>Pyrus</taxon>
    </lineage>
</organism>
<protein>
    <submittedName>
        <fullName evidence="2">Uncharacterized protein</fullName>
    </submittedName>
</protein>
<reference evidence="2 3" key="3">
    <citation type="submission" date="2019-11" db="EMBL/GenBank/DDBJ databases">
        <title>A de novo genome assembly of a pear dwarfing rootstock.</title>
        <authorList>
            <person name="Wang F."/>
            <person name="Wang J."/>
            <person name="Li S."/>
            <person name="Zhang Y."/>
            <person name="Fang M."/>
            <person name="Ma L."/>
            <person name="Zhao Y."/>
            <person name="Jiang S."/>
        </authorList>
    </citation>
    <scope>NUCLEOTIDE SEQUENCE [LARGE SCALE GENOMIC DNA]</scope>
    <source>
        <strain evidence="2">S2</strain>
        <tissue evidence="2">Leaf</tissue>
    </source>
</reference>
<evidence type="ECO:0000256" key="1">
    <source>
        <dbReference type="SAM" id="MobiDB-lite"/>
    </source>
</evidence>
<keyword evidence="3" id="KW-1185">Reference proteome</keyword>
<comment type="caution">
    <text evidence="2">The sequence shown here is derived from an EMBL/GenBank/DDBJ whole genome shotgun (WGS) entry which is preliminary data.</text>
</comment>